<keyword evidence="2" id="KW-1185">Reference proteome</keyword>
<evidence type="ECO:0000313" key="1">
    <source>
        <dbReference type="EMBL" id="CCM05972.1"/>
    </source>
</evidence>
<dbReference type="Proteomes" id="UP000006352">
    <property type="component" value="Unassembled WGS sequence"/>
</dbReference>
<evidence type="ECO:0000313" key="2">
    <source>
        <dbReference type="Proteomes" id="UP000006352"/>
    </source>
</evidence>
<gene>
    <name evidence="1" type="ORF">FIBRA_08213</name>
</gene>
<reference evidence="1 2" key="1">
    <citation type="journal article" date="2012" name="Appl. Environ. Microbiol.">
        <title>Short-read sequencing for genomic analysis of the brown rot fungus Fibroporia radiculosa.</title>
        <authorList>
            <person name="Tang J.D."/>
            <person name="Perkins A.D."/>
            <person name="Sonstegard T.S."/>
            <person name="Schroeder S.G."/>
            <person name="Burgess S.C."/>
            <person name="Diehl S.V."/>
        </authorList>
    </citation>
    <scope>NUCLEOTIDE SEQUENCE [LARGE SCALE GENOMIC DNA]</scope>
    <source>
        <strain evidence="1 2">TFFH 294</strain>
    </source>
</reference>
<dbReference type="RefSeq" id="XP_012185255.1">
    <property type="nucleotide sequence ID" value="XM_012329865.1"/>
</dbReference>
<dbReference type="HOGENOM" id="CLU_2359769_0_0_1"/>
<dbReference type="GeneID" id="24100883"/>
<sequence length="96" mass="10060">MPSALQDAGTVPEIAIPHLALSLREVRSIALVGFRFFAGCAPHTGIVRRSHTNVTMSALWGHARAPVSVWCNNSSYLLLGGPGAWGSCGGGGRDFV</sequence>
<proteinExistence type="predicted"/>
<name>J4I2D4_9APHY</name>
<organism evidence="1 2">
    <name type="scientific">Fibroporia radiculosa</name>
    <dbReference type="NCBI Taxonomy" id="599839"/>
    <lineage>
        <taxon>Eukaryota</taxon>
        <taxon>Fungi</taxon>
        <taxon>Dikarya</taxon>
        <taxon>Basidiomycota</taxon>
        <taxon>Agaricomycotina</taxon>
        <taxon>Agaricomycetes</taxon>
        <taxon>Polyporales</taxon>
        <taxon>Fibroporiaceae</taxon>
        <taxon>Fibroporia</taxon>
    </lineage>
</organism>
<dbReference type="InParanoid" id="J4I2D4"/>
<protein>
    <submittedName>
        <fullName evidence="1">Uncharacterized protein</fullName>
    </submittedName>
</protein>
<dbReference type="EMBL" id="HE797217">
    <property type="protein sequence ID" value="CCM05972.1"/>
    <property type="molecule type" value="Genomic_DNA"/>
</dbReference>
<accession>J4I2D4</accession>
<dbReference type="AlphaFoldDB" id="J4I2D4"/>